<dbReference type="EMBL" id="RKLV01000003">
    <property type="protein sequence ID" value="MCX2818574.1"/>
    <property type="molecule type" value="Genomic_DNA"/>
</dbReference>
<dbReference type="Pfam" id="PF00226">
    <property type="entry name" value="DnaJ"/>
    <property type="match status" value="1"/>
</dbReference>
<proteinExistence type="predicted"/>
<organism evidence="5 6">
    <name type="scientific">Halorutilus salinus</name>
    <dbReference type="NCBI Taxonomy" id="2487751"/>
    <lineage>
        <taxon>Archaea</taxon>
        <taxon>Methanobacteriati</taxon>
        <taxon>Methanobacteriota</taxon>
        <taxon>Stenosarchaea group</taxon>
        <taxon>Halobacteria</taxon>
        <taxon>Halorutilales</taxon>
        <taxon>Halorutilaceae</taxon>
        <taxon>Halorutilus</taxon>
    </lineage>
</organism>
<keyword evidence="1" id="KW-0143">Chaperone</keyword>
<feature type="region of interest" description="Disordered" evidence="2">
    <location>
        <begin position="57"/>
        <end position="107"/>
    </location>
</feature>
<dbReference type="Proteomes" id="UP001149411">
    <property type="component" value="Unassembled WGS sequence"/>
</dbReference>
<dbReference type="GO" id="GO:0051082">
    <property type="term" value="F:unfolded protein binding"/>
    <property type="evidence" value="ECO:0007669"/>
    <property type="project" value="TreeGrafter"/>
</dbReference>
<keyword evidence="3" id="KW-1133">Transmembrane helix</keyword>
<dbReference type="GO" id="GO:0005737">
    <property type="term" value="C:cytoplasm"/>
    <property type="evidence" value="ECO:0007669"/>
    <property type="project" value="TreeGrafter"/>
</dbReference>
<feature type="region of interest" description="Disordered" evidence="2">
    <location>
        <begin position="158"/>
        <end position="198"/>
    </location>
</feature>
<feature type="compositionally biased region" description="Basic and acidic residues" evidence="2">
    <location>
        <begin position="83"/>
        <end position="96"/>
    </location>
</feature>
<accession>A0A9Q4C523</accession>
<dbReference type="PANTHER" id="PTHR43096">
    <property type="entry name" value="DNAJ HOMOLOG 1, MITOCHONDRIAL-RELATED"/>
    <property type="match status" value="1"/>
</dbReference>
<dbReference type="SMART" id="SM00271">
    <property type="entry name" value="DnaJ"/>
    <property type="match status" value="1"/>
</dbReference>
<dbReference type="PROSITE" id="PS50076">
    <property type="entry name" value="DNAJ_2"/>
    <property type="match status" value="1"/>
</dbReference>
<feature type="transmembrane region" description="Helical" evidence="3">
    <location>
        <begin position="399"/>
        <end position="417"/>
    </location>
</feature>
<keyword evidence="3" id="KW-0472">Membrane</keyword>
<dbReference type="CDD" id="cd06257">
    <property type="entry name" value="DnaJ"/>
    <property type="match status" value="1"/>
</dbReference>
<feature type="compositionally biased region" description="Basic and acidic residues" evidence="2">
    <location>
        <begin position="22"/>
        <end position="31"/>
    </location>
</feature>
<dbReference type="PRINTS" id="PR00625">
    <property type="entry name" value="JDOMAIN"/>
</dbReference>
<keyword evidence="6" id="KW-1185">Reference proteome</keyword>
<dbReference type="PANTHER" id="PTHR43096:SF52">
    <property type="entry name" value="DNAJ HOMOLOG 1, MITOCHONDRIAL-RELATED"/>
    <property type="match status" value="1"/>
</dbReference>
<feature type="domain" description="J" evidence="4">
    <location>
        <begin position="4"/>
        <end position="60"/>
    </location>
</feature>
<evidence type="ECO:0000256" key="1">
    <source>
        <dbReference type="ARBA" id="ARBA00023186"/>
    </source>
</evidence>
<keyword evidence="3" id="KW-0812">Transmembrane</keyword>
<dbReference type="Gene3D" id="1.10.287.110">
    <property type="entry name" value="DnaJ domain"/>
    <property type="match status" value="1"/>
</dbReference>
<dbReference type="GO" id="GO:0042026">
    <property type="term" value="P:protein refolding"/>
    <property type="evidence" value="ECO:0007669"/>
    <property type="project" value="TreeGrafter"/>
</dbReference>
<feature type="region of interest" description="Disordered" evidence="2">
    <location>
        <begin position="275"/>
        <end position="296"/>
    </location>
</feature>
<feature type="compositionally biased region" description="Basic and acidic residues" evidence="2">
    <location>
        <begin position="158"/>
        <end position="190"/>
    </location>
</feature>
<name>A0A9Q4C523_9EURY</name>
<evidence type="ECO:0000313" key="5">
    <source>
        <dbReference type="EMBL" id="MCX2818574.1"/>
    </source>
</evidence>
<feature type="region of interest" description="Disordered" evidence="2">
    <location>
        <begin position="1"/>
        <end position="31"/>
    </location>
</feature>
<dbReference type="InterPro" id="IPR036869">
    <property type="entry name" value="J_dom_sf"/>
</dbReference>
<feature type="transmembrane region" description="Helical" evidence="3">
    <location>
        <begin position="359"/>
        <end position="379"/>
    </location>
</feature>
<feature type="compositionally biased region" description="Polar residues" evidence="2">
    <location>
        <begin position="278"/>
        <end position="289"/>
    </location>
</feature>
<evidence type="ECO:0000313" key="6">
    <source>
        <dbReference type="Proteomes" id="UP001149411"/>
    </source>
</evidence>
<protein>
    <submittedName>
        <fullName evidence="5">J domain-containing protein</fullName>
    </submittedName>
</protein>
<evidence type="ECO:0000259" key="4">
    <source>
        <dbReference type="PROSITE" id="PS50076"/>
    </source>
</evidence>
<reference evidence="5" key="1">
    <citation type="submission" date="2022-09" db="EMBL/GenBank/DDBJ databases">
        <title>Haloadaptaus new haloarchaeum isolated from saline soil.</title>
        <authorList>
            <person name="Duran-Viseras A."/>
            <person name="Sanchez-Porro C."/>
            <person name="Ventosa A."/>
        </authorList>
    </citation>
    <scope>NUCLEOTIDE SEQUENCE</scope>
    <source>
        <strain evidence="5">F3-133</strain>
    </source>
</reference>
<dbReference type="SUPFAM" id="SSF46565">
    <property type="entry name" value="Chaperone J-domain"/>
    <property type="match status" value="1"/>
</dbReference>
<evidence type="ECO:0000256" key="3">
    <source>
        <dbReference type="SAM" id="Phobius"/>
    </source>
</evidence>
<sequence>MPKDPYELLGIPRDASDDDVEEAYREKAKQYHPDVCDRDDATEMFKRVREAYEVALTDAGGKGTAAGAEERAEGADAEEDGDRTETREENDGRNQDETVQSLGDGWSLGRGEEGWYVFTETETAPHVDGTVSMYLGTDGTVSSDRVYFGTEETARATYREAYGDGRSERDGTDEPTGEQKDGQTDRREGSFEDDDVRWGGTRMSTHLDSLWRLCYQEGRTRDGGKKRRRWGVTTDVEADERYINADGDYQGTEFWFSTERRAKEGYEGYIREMREARSTASGREGNTGSAGRGAKTEHVHRHPVVQVVIEGLASVPGRLPSVVPHVRFAVGSFMKISRDPVVSFLHYVTFARLAAFTKAFLKTVVAGYALFIIDTTWGVDAVGSLFGEGFVRTLTGGMFPLFVYSAFVVLLFAALLGDS</sequence>
<gene>
    <name evidence="5" type="ORF">EGH25_04305</name>
</gene>
<dbReference type="AlphaFoldDB" id="A0A9Q4C523"/>
<dbReference type="InterPro" id="IPR001623">
    <property type="entry name" value="DnaJ_domain"/>
</dbReference>
<evidence type="ECO:0000256" key="2">
    <source>
        <dbReference type="SAM" id="MobiDB-lite"/>
    </source>
</evidence>
<comment type="caution">
    <text evidence="5">The sequence shown here is derived from an EMBL/GenBank/DDBJ whole genome shotgun (WGS) entry which is preliminary data.</text>
</comment>